<evidence type="ECO:0000313" key="3">
    <source>
        <dbReference type="EMBL" id="CAI2194116.1"/>
    </source>
</evidence>
<dbReference type="EMBL" id="CAMKVN010010470">
    <property type="protein sequence ID" value="CAI2194116.1"/>
    <property type="molecule type" value="Genomic_DNA"/>
</dbReference>
<comment type="caution">
    <text evidence="3">The sequence shown here is derived from an EMBL/GenBank/DDBJ whole genome shotgun (WGS) entry which is preliminary data.</text>
</comment>
<feature type="region of interest" description="Disordered" evidence="2">
    <location>
        <begin position="1"/>
        <end position="45"/>
    </location>
</feature>
<reference evidence="3" key="1">
    <citation type="submission" date="2022-08" db="EMBL/GenBank/DDBJ databases">
        <authorList>
            <person name="Kallberg Y."/>
            <person name="Tangrot J."/>
            <person name="Rosling A."/>
        </authorList>
    </citation>
    <scope>NUCLEOTIDE SEQUENCE</scope>
    <source>
        <strain evidence="3">Wild A</strain>
    </source>
</reference>
<evidence type="ECO:0000256" key="2">
    <source>
        <dbReference type="SAM" id="MobiDB-lite"/>
    </source>
</evidence>
<proteinExistence type="predicted"/>
<protein>
    <submittedName>
        <fullName evidence="3">11690_t:CDS:1</fullName>
    </submittedName>
</protein>
<name>A0A9W4WY23_9GLOM</name>
<sequence>KYSQAQLSGCSWFFSPEQPPMNSEPIIRDKPQIPTKKPIQQDNPPLLTEISETPITNYQPKSIISGISTPSISQKTEISEPLPEITKRLEPKENILLTKIRNLEEQLKQTQTENNNLKALINSERKINQSLHSTITNLTHKFHTDEQNHTNLLNAYQKALNDKARVEKQVSYYEKQLKTLAKSLYQ</sequence>
<evidence type="ECO:0000313" key="4">
    <source>
        <dbReference type="Proteomes" id="UP001153678"/>
    </source>
</evidence>
<accession>A0A9W4WY23</accession>
<keyword evidence="1" id="KW-0175">Coiled coil</keyword>
<dbReference type="Proteomes" id="UP001153678">
    <property type="component" value="Unassembled WGS sequence"/>
</dbReference>
<dbReference type="AlphaFoldDB" id="A0A9W4WY23"/>
<evidence type="ECO:0000256" key="1">
    <source>
        <dbReference type="SAM" id="Coils"/>
    </source>
</evidence>
<organism evidence="3 4">
    <name type="scientific">Funneliformis geosporum</name>
    <dbReference type="NCBI Taxonomy" id="1117311"/>
    <lineage>
        <taxon>Eukaryota</taxon>
        <taxon>Fungi</taxon>
        <taxon>Fungi incertae sedis</taxon>
        <taxon>Mucoromycota</taxon>
        <taxon>Glomeromycotina</taxon>
        <taxon>Glomeromycetes</taxon>
        <taxon>Glomerales</taxon>
        <taxon>Glomeraceae</taxon>
        <taxon>Funneliformis</taxon>
    </lineage>
</organism>
<feature type="coiled-coil region" evidence="1">
    <location>
        <begin position="93"/>
        <end position="176"/>
    </location>
</feature>
<keyword evidence="4" id="KW-1185">Reference proteome</keyword>
<gene>
    <name evidence="3" type="ORF">FWILDA_LOCUS16414</name>
</gene>
<feature type="non-terminal residue" evidence="3">
    <location>
        <position position="1"/>
    </location>
</feature>